<gene>
    <name evidence="1" type="ORF">AAHA92_21058</name>
</gene>
<proteinExistence type="predicted"/>
<name>A0ABD1GM84_SALDI</name>
<dbReference type="AlphaFoldDB" id="A0ABD1GM84"/>
<organism evidence="1 2">
    <name type="scientific">Salvia divinorum</name>
    <name type="common">Maria pastora</name>
    <name type="synonym">Diviner's sage</name>
    <dbReference type="NCBI Taxonomy" id="28513"/>
    <lineage>
        <taxon>Eukaryota</taxon>
        <taxon>Viridiplantae</taxon>
        <taxon>Streptophyta</taxon>
        <taxon>Embryophyta</taxon>
        <taxon>Tracheophyta</taxon>
        <taxon>Spermatophyta</taxon>
        <taxon>Magnoliopsida</taxon>
        <taxon>eudicotyledons</taxon>
        <taxon>Gunneridae</taxon>
        <taxon>Pentapetalae</taxon>
        <taxon>asterids</taxon>
        <taxon>lamiids</taxon>
        <taxon>Lamiales</taxon>
        <taxon>Lamiaceae</taxon>
        <taxon>Nepetoideae</taxon>
        <taxon>Mentheae</taxon>
        <taxon>Salviinae</taxon>
        <taxon>Salvia</taxon>
        <taxon>Salvia subgen. Calosphace</taxon>
    </lineage>
</organism>
<evidence type="ECO:0000313" key="1">
    <source>
        <dbReference type="EMBL" id="KAL1544173.1"/>
    </source>
</evidence>
<reference evidence="1 2" key="1">
    <citation type="submission" date="2024-06" db="EMBL/GenBank/DDBJ databases">
        <title>A chromosome level genome sequence of Diviner's sage (Salvia divinorum).</title>
        <authorList>
            <person name="Ford S.A."/>
            <person name="Ro D.-K."/>
            <person name="Ness R.W."/>
            <person name="Phillips M.A."/>
        </authorList>
    </citation>
    <scope>NUCLEOTIDE SEQUENCE [LARGE SCALE GENOMIC DNA]</scope>
    <source>
        <strain evidence="1">SAF-2024a</strain>
        <tissue evidence="1">Leaf</tissue>
    </source>
</reference>
<keyword evidence="2" id="KW-1185">Reference proteome</keyword>
<dbReference type="PANTHER" id="PTHR35304:SF1">
    <property type="entry name" value="OS05G0120300 PROTEIN"/>
    <property type="match status" value="1"/>
</dbReference>
<dbReference type="Proteomes" id="UP001567538">
    <property type="component" value="Unassembled WGS sequence"/>
</dbReference>
<evidence type="ECO:0000313" key="2">
    <source>
        <dbReference type="Proteomes" id="UP001567538"/>
    </source>
</evidence>
<protein>
    <submittedName>
        <fullName evidence="1">Uncharacterized protein</fullName>
    </submittedName>
</protein>
<dbReference type="EMBL" id="JBEAFC010000008">
    <property type="protein sequence ID" value="KAL1544173.1"/>
    <property type="molecule type" value="Genomic_DNA"/>
</dbReference>
<sequence>MASACTSSRVDDAHVPVRASYDNLYKWPESDFDFVRSINSKSRSGRRRALDSISSRQIYLRSYPLSREEDDDKASFNCLGRGNEAEAGMKKIFGHRKKPAGLKKAKSSTCSTLAYIFRRLLSCTTDIDVAN</sequence>
<accession>A0ABD1GM84</accession>
<comment type="caution">
    <text evidence="1">The sequence shown here is derived from an EMBL/GenBank/DDBJ whole genome shotgun (WGS) entry which is preliminary data.</text>
</comment>
<dbReference type="PANTHER" id="PTHR35304">
    <property type="entry name" value="OS05G0120300 PROTEIN-RELATED"/>
    <property type="match status" value="1"/>
</dbReference>